<evidence type="ECO:0000313" key="2">
    <source>
        <dbReference type="EMBL" id="CAI6252889.1"/>
    </source>
</evidence>
<gene>
    <name evidence="2" type="ORF">PDIGIT_LOCUS1042</name>
</gene>
<keyword evidence="3" id="KW-1185">Reference proteome</keyword>
<dbReference type="EMBL" id="CAOQHR010000001">
    <property type="protein sequence ID" value="CAI6252889.1"/>
    <property type="molecule type" value="Genomic_DNA"/>
</dbReference>
<protein>
    <submittedName>
        <fullName evidence="2">Uncharacterized protein</fullName>
    </submittedName>
</protein>
<feature type="region of interest" description="Disordered" evidence="1">
    <location>
        <begin position="71"/>
        <end position="90"/>
    </location>
</feature>
<dbReference type="Proteomes" id="UP001152607">
    <property type="component" value="Unassembled WGS sequence"/>
</dbReference>
<proteinExistence type="predicted"/>
<name>A0A9W4U2S9_9PLEO</name>
<evidence type="ECO:0000313" key="3">
    <source>
        <dbReference type="Proteomes" id="UP001152607"/>
    </source>
</evidence>
<sequence length="207" mass="22284">MPIFDQPALLISQCLFPWKPSSTFPSSDAAYCSPSGSFDCWRLQPTDTAASLFHHSPRRPGRSARVLLCPRRKKRGGETGSRAGGYKQSAKQSRSVPKYCLPLLGVGMVRRQGGRPSFGFKVVLNGVGSGSTTSMAQLCHLAYASLGPRIPSFVSRTCPQHVAALSRIHIGSAHLLCSLLSLYILQPSHLDVLPTTCLYADPAPTSS</sequence>
<reference evidence="2" key="1">
    <citation type="submission" date="2023-01" db="EMBL/GenBank/DDBJ databases">
        <authorList>
            <person name="Van Ghelder C."/>
            <person name="Rancurel C."/>
        </authorList>
    </citation>
    <scope>NUCLEOTIDE SEQUENCE</scope>
    <source>
        <strain evidence="2">CNCM I-4278</strain>
    </source>
</reference>
<accession>A0A9W4U2S9</accession>
<evidence type="ECO:0000256" key="1">
    <source>
        <dbReference type="SAM" id="MobiDB-lite"/>
    </source>
</evidence>
<organism evidence="2 3">
    <name type="scientific">Periconia digitata</name>
    <dbReference type="NCBI Taxonomy" id="1303443"/>
    <lineage>
        <taxon>Eukaryota</taxon>
        <taxon>Fungi</taxon>
        <taxon>Dikarya</taxon>
        <taxon>Ascomycota</taxon>
        <taxon>Pezizomycotina</taxon>
        <taxon>Dothideomycetes</taxon>
        <taxon>Pleosporomycetidae</taxon>
        <taxon>Pleosporales</taxon>
        <taxon>Massarineae</taxon>
        <taxon>Periconiaceae</taxon>
        <taxon>Periconia</taxon>
    </lineage>
</organism>
<dbReference type="AlphaFoldDB" id="A0A9W4U2S9"/>
<comment type="caution">
    <text evidence="2">The sequence shown here is derived from an EMBL/GenBank/DDBJ whole genome shotgun (WGS) entry which is preliminary data.</text>
</comment>